<proteinExistence type="predicted"/>
<keyword evidence="1" id="KW-0732">Signal</keyword>
<organism evidence="2 3">
    <name type="scientific">Bradyrhizobium nitroreducens</name>
    <dbReference type="NCBI Taxonomy" id="709803"/>
    <lineage>
        <taxon>Bacteria</taxon>
        <taxon>Pseudomonadati</taxon>
        <taxon>Pseudomonadota</taxon>
        <taxon>Alphaproteobacteria</taxon>
        <taxon>Hyphomicrobiales</taxon>
        <taxon>Nitrobacteraceae</taxon>
        <taxon>Bradyrhizobium</taxon>
    </lineage>
</organism>
<accession>A0A2M6UNT9</accession>
<protein>
    <recommendedName>
        <fullName evidence="4">Cytochrome c domain-containing protein</fullName>
    </recommendedName>
</protein>
<dbReference type="AlphaFoldDB" id="A0A2M6UNT9"/>
<comment type="caution">
    <text evidence="2">The sequence shown here is derived from an EMBL/GenBank/DDBJ whole genome shotgun (WGS) entry which is preliminary data.</text>
</comment>
<keyword evidence="3" id="KW-1185">Reference proteome</keyword>
<sequence>MTLKNWCAVLAISAGAVTSAMAQSSLAPSPNAKQDAPRLVEVMSMAQLQHLKLWYAGKAKNWDLAAYELRQLTNSLAEAAIFYPSIPISNVTTMKEPLLSVADAIAAGDDRKFAVSMRGLTDGCNACHSSMGRGFIAIGVPNGGQPPANQIFSPSGNGRKK</sequence>
<name>A0A2M6UNT9_9BRAD</name>
<evidence type="ECO:0000313" key="2">
    <source>
        <dbReference type="EMBL" id="PIT06284.1"/>
    </source>
</evidence>
<gene>
    <name evidence="2" type="ORF">TSA1_24665</name>
</gene>
<evidence type="ECO:0000313" key="3">
    <source>
        <dbReference type="Proteomes" id="UP000228930"/>
    </source>
</evidence>
<dbReference type="EMBL" id="LFJC01000003">
    <property type="protein sequence ID" value="PIT06284.1"/>
    <property type="molecule type" value="Genomic_DNA"/>
</dbReference>
<evidence type="ECO:0000256" key="1">
    <source>
        <dbReference type="SAM" id="SignalP"/>
    </source>
</evidence>
<evidence type="ECO:0008006" key="4">
    <source>
        <dbReference type="Google" id="ProtNLM"/>
    </source>
</evidence>
<feature type="chain" id="PRO_5014597897" description="Cytochrome c domain-containing protein" evidence="1">
    <location>
        <begin position="23"/>
        <end position="161"/>
    </location>
</feature>
<reference evidence="2 3" key="1">
    <citation type="submission" date="2015-06" db="EMBL/GenBank/DDBJ databases">
        <title>Comparative genome analysis of nirS-carrying Bradyrhizobium sp. strains.</title>
        <authorList>
            <person name="Ishii S."/>
            <person name="Jang J."/>
            <person name="Nishizawa T."/>
            <person name="Senoo K."/>
        </authorList>
    </citation>
    <scope>NUCLEOTIDE SEQUENCE [LARGE SCALE GENOMIC DNA]</scope>
    <source>
        <strain evidence="2 3">TSA1</strain>
    </source>
</reference>
<dbReference type="Proteomes" id="UP000228930">
    <property type="component" value="Unassembled WGS sequence"/>
</dbReference>
<feature type="signal peptide" evidence="1">
    <location>
        <begin position="1"/>
        <end position="22"/>
    </location>
</feature>